<keyword evidence="2" id="KW-1185">Reference proteome</keyword>
<name>A0A6P2DJ68_9BACT</name>
<gene>
    <name evidence="1" type="ORF">SOIL9_78610</name>
</gene>
<evidence type="ECO:0008006" key="3">
    <source>
        <dbReference type="Google" id="ProtNLM"/>
    </source>
</evidence>
<accession>A0A6P2DJ68</accession>
<reference evidence="1 2" key="1">
    <citation type="submission" date="2019-05" db="EMBL/GenBank/DDBJ databases">
        <authorList>
            <consortium name="Science for Life Laboratories"/>
        </authorList>
    </citation>
    <scope>NUCLEOTIDE SEQUENCE [LARGE SCALE GENOMIC DNA]</scope>
    <source>
        <strain evidence="1">Soil9</strain>
    </source>
</reference>
<sequence length="247" mass="26907">MTEAEWLESTDPMRLWVLLDRNASNRKRRLFGCACCRRIWSLIPDVRCRSAVITAEQFADGDVSRVELTRAKAQAVAASVEHTGTKTRARATSAEQRGRVLTKRWAVGACCSVVLAKASDVAMAGRSAAVAQQTHAVLQLGRPFGSPESAAMTDHLAEQEQRAQADLLRDIFGNPFRSAPFSRSWCSGTAVAIAERMYECRDFSAMPILADALQEAGCDGTDVLNHCRGSGPHARGCWVVDLVLGKK</sequence>
<dbReference type="KEGG" id="gms:SOIL9_78610"/>
<evidence type="ECO:0000313" key="1">
    <source>
        <dbReference type="EMBL" id="VTS01405.1"/>
    </source>
</evidence>
<dbReference type="AlphaFoldDB" id="A0A6P2DJ68"/>
<proteinExistence type="predicted"/>
<dbReference type="EMBL" id="LR593886">
    <property type="protein sequence ID" value="VTS01405.1"/>
    <property type="molecule type" value="Genomic_DNA"/>
</dbReference>
<organism evidence="1 2">
    <name type="scientific">Gemmata massiliana</name>
    <dbReference type="NCBI Taxonomy" id="1210884"/>
    <lineage>
        <taxon>Bacteria</taxon>
        <taxon>Pseudomonadati</taxon>
        <taxon>Planctomycetota</taxon>
        <taxon>Planctomycetia</taxon>
        <taxon>Gemmatales</taxon>
        <taxon>Gemmataceae</taxon>
        <taxon>Gemmata</taxon>
    </lineage>
</organism>
<protein>
    <recommendedName>
        <fullName evidence="3">SMI1/KNR4 family protein</fullName>
    </recommendedName>
</protein>
<evidence type="ECO:0000313" key="2">
    <source>
        <dbReference type="Proteomes" id="UP000464178"/>
    </source>
</evidence>
<dbReference type="Proteomes" id="UP000464178">
    <property type="component" value="Chromosome"/>
</dbReference>